<name>A0A235BNU0_UNCW3</name>
<protein>
    <recommendedName>
        <fullName evidence="1">Transglycosylase SLT domain-containing protein</fullName>
    </recommendedName>
</protein>
<dbReference type="SUPFAM" id="SSF53955">
    <property type="entry name" value="Lysozyme-like"/>
    <property type="match status" value="1"/>
</dbReference>
<dbReference type="PANTHER" id="PTHR37423">
    <property type="entry name" value="SOLUBLE LYTIC MUREIN TRANSGLYCOSYLASE-RELATED"/>
    <property type="match status" value="1"/>
</dbReference>
<dbReference type="Pfam" id="PF01464">
    <property type="entry name" value="SLT"/>
    <property type="match status" value="1"/>
</dbReference>
<feature type="domain" description="Transglycosylase SLT" evidence="1">
    <location>
        <begin position="69"/>
        <end position="160"/>
    </location>
</feature>
<evidence type="ECO:0000313" key="3">
    <source>
        <dbReference type="Proteomes" id="UP000215215"/>
    </source>
</evidence>
<organism evidence="2 3">
    <name type="scientific">candidate division WOR-3 bacterium JGI_Cruoil_03_44_89</name>
    <dbReference type="NCBI Taxonomy" id="1973748"/>
    <lineage>
        <taxon>Bacteria</taxon>
        <taxon>Bacteria division WOR-3</taxon>
    </lineage>
</organism>
<evidence type="ECO:0000313" key="2">
    <source>
        <dbReference type="EMBL" id="OYD13978.1"/>
    </source>
</evidence>
<dbReference type="InterPro" id="IPR008258">
    <property type="entry name" value="Transglycosylase_SLT_dom_1"/>
</dbReference>
<evidence type="ECO:0000259" key="1">
    <source>
        <dbReference type="Pfam" id="PF01464"/>
    </source>
</evidence>
<dbReference type="InterPro" id="IPR023346">
    <property type="entry name" value="Lysozyme-like_dom_sf"/>
</dbReference>
<reference evidence="2 3" key="1">
    <citation type="submission" date="2017-07" db="EMBL/GenBank/DDBJ databases">
        <title>Recovery of genomes from metagenomes via a dereplication, aggregation, and scoring strategy.</title>
        <authorList>
            <person name="Sieber C.M."/>
            <person name="Probst A.J."/>
            <person name="Sharrar A."/>
            <person name="Thomas B.C."/>
            <person name="Hess M."/>
            <person name="Tringe S.G."/>
            <person name="Banfield J.F."/>
        </authorList>
    </citation>
    <scope>NUCLEOTIDE SEQUENCE [LARGE SCALE GENOMIC DNA]</scope>
    <source>
        <strain evidence="2">JGI_Cruoil_03_44_89</strain>
    </source>
</reference>
<dbReference type="EMBL" id="NOZQ01000209">
    <property type="protein sequence ID" value="OYD13978.1"/>
    <property type="molecule type" value="Genomic_DNA"/>
</dbReference>
<dbReference type="PANTHER" id="PTHR37423:SF2">
    <property type="entry name" value="MEMBRANE-BOUND LYTIC MUREIN TRANSGLYCOSYLASE C"/>
    <property type="match status" value="1"/>
</dbReference>
<dbReference type="Gene3D" id="1.10.530.10">
    <property type="match status" value="1"/>
</dbReference>
<gene>
    <name evidence="2" type="ORF">CH333_09210</name>
</gene>
<comment type="caution">
    <text evidence="2">The sequence shown here is derived from an EMBL/GenBank/DDBJ whole genome shotgun (WGS) entry which is preliminary data.</text>
</comment>
<dbReference type="Proteomes" id="UP000215215">
    <property type="component" value="Unassembled WGS sequence"/>
</dbReference>
<dbReference type="CDD" id="cd00254">
    <property type="entry name" value="LT-like"/>
    <property type="match status" value="1"/>
</dbReference>
<proteinExistence type="predicted"/>
<dbReference type="AlphaFoldDB" id="A0A235BNU0"/>
<sequence length="190" mass="22117">MKNKIMAMGILIVLLYCHTDSPPELGDSPLKPYETAKEKKIERYREFISPFRGEETELFLARIYGLSTQYDLDFDIVIRWLYTESRFNPNAVSSKGAVGMCQLMPKTARLIADIIDYPKYNLFDENDNLNLGFAFLSLLLRESNYDYEKALARYFAGPNWNHYVESRYVKFIIPEDTVRLSSPKTVKIDI</sequence>
<accession>A0A235BNU0</accession>